<feature type="domain" description="ThuA-like" evidence="1">
    <location>
        <begin position="3"/>
        <end position="211"/>
    </location>
</feature>
<dbReference type="SUPFAM" id="SSF52317">
    <property type="entry name" value="Class I glutamine amidotransferase-like"/>
    <property type="match status" value="1"/>
</dbReference>
<dbReference type="Gene3D" id="3.40.50.880">
    <property type="match status" value="1"/>
</dbReference>
<comment type="caution">
    <text evidence="2">The sequence shown here is derived from an EMBL/GenBank/DDBJ whole genome shotgun (WGS) entry which is preliminary data.</text>
</comment>
<dbReference type="PANTHER" id="PTHR40469:SF2">
    <property type="entry name" value="GALACTOSE-BINDING DOMAIN-LIKE SUPERFAMILY PROTEIN"/>
    <property type="match status" value="1"/>
</dbReference>
<protein>
    <recommendedName>
        <fullName evidence="1">ThuA-like domain-containing protein</fullName>
    </recommendedName>
</protein>
<dbReference type="InterPro" id="IPR029062">
    <property type="entry name" value="Class_I_gatase-like"/>
</dbReference>
<dbReference type="EMBL" id="NHON01000005">
    <property type="protein sequence ID" value="OWJ68452.1"/>
    <property type="molecule type" value="Genomic_DNA"/>
</dbReference>
<dbReference type="STRING" id="1122125.GCA_000423185_05714"/>
<evidence type="ECO:0000313" key="2">
    <source>
        <dbReference type="EMBL" id="OWJ68452.1"/>
    </source>
</evidence>
<dbReference type="Proteomes" id="UP000196655">
    <property type="component" value="Unassembled WGS sequence"/>
</dbReference>
<name>A0A211ZT37_9PROT</name>
<dbReference type="AlphaFoldDB" id="A0A211ZT37"/>
<proteinExistence type="predicted"/>
<dbReference type="PANTHER" id="PTHR40469">
    <property type="entry name" value="SECRETED GLYCOSYL HYDROLASE"/>
    <property type="match status" value="1"/>
</dbReference>
<dbReference type="Pfam" id="PF06283">
    <property type="entry name" value="ThuA"/>
    <property type="match status" value="1"/>
</dbReference>
<reference evidence="3" key="1">
    <citation type="submission" date="2017-05" db="EMBL/GenBank/DDBJ databases">
        <authorList>
            <person name="Macchi M."/>
            <person name="Festa S."/>
            <person name="Coppotelli B.M."/>
            <person name="Morelli I.S."/>
        </authorList>
    </citation>
    <scope>NUCLEOTIDE SEQUENCE [LARGE SCALE GENOMIC DNA]</scope>
    <source>
        <strain evidence="3">I</strain>
    </source>
</reference>
<evidence type="ECO:0000313" key="3">
    <source>
        <dbReference type="Proteomes" id="UP000196655"/>
    </source>
</evidence>
<sequence length="213" mass="23587">MKRAMIVWGGWEGHEPEPGAAYVAAMLRDEGFEVRVEGDINAFADPAVREMDLIVPCITRAAIAKEPLDNLLAAVQGGTGIAGYHGGLAGSFREAVGFHFMAGCQWVAHPGNIIPFRVNVTRPDDPIMDGIGDFDYRSEQYYLHVDPIVEVLATTTFSGEHAAWIDGVTMPVVYKKRYGAGRVFYTALGHVVREFEHPQMREILRRGLLWASR</sequence>
<evidence type="ECO:0000259" key="1">
    <source>
        <dbReference type="Pfam" id="PF06283"/>
    </source>
</evidence>
<dbReference type="RefSeq" id="WP_088149801.1">
    <property type="nucleotide sequence ID" value="NZ_NHON01000005.1"/>
</dbReference>
<accession>A0A211ZT37</accession>
<dbReference type="OrthoDB" id="9785923at2"/>
<dbReference type="InterPro" id="IPR029010">
    <property type="entry name" value="ThuA-like"/>
</dbReference>
<keyword evidence="3" id="KW-1185">Reference proteome</keyword>
<organism evidence="2 3">
    <name type="scientific">Inquilinus limosus</name>
    <dbReference type="NCBI Taxonomy" id="171674"/>
    <lineage>
        <taxon>Bacteria</taxon>
        <taxon>Pseudomonadati</taxon>
        <taxon>Pseudomonadota</taxon>
        <taxon>Alphaproteobacteria</taxon>
        <taxon>Rhodospirillales</taxon>
        <taxon>Rhodospirillaceae</taxon>
        <taxon>Inquilinus</taxon>
    </lineage>
</organism>
<gene>
    <name evidence="2" type="ORF">BWR60_04420</name>
</gene>